<dbReference type="InterPro" id="IPR053597">
    <property type="entry name" value="Retron_Ec48_antiviral"/>
</dbReference>
<protein>
    <submittedName>
        <fullName evidence="2">Uncharacterized protein</fullName>
    </submittedName>
</protein>
<name>A0A7T5BI12_9PROT</name>
<keyword evidence="1" id="KW-1133">Transmembrane helix</keyword>
<sequence length="235" mass="26029">MDSKELKILVISLSAIAFVGFALSAVVAVMTMCDEGLFNSLLCLNNECVGFFLKSINSAIDIANATLKLLVSVATVGGIIVALLSYLNNSNTSALSNHIAHFSIFHSYINGEIEKLSMISPSSVDVLSLYNCIFDKSRTGKTDISKNYIDFVAKLNKEIGTSNDKSSNPKVGEFRYKEHQRRIISILKGTGITMNYLPRNDFFEAEGQVFSLIERVNQSFCYTDSVPLLKKRHYI</sequence>
<gene>
    <name evidence="2" type="ORF">H2515_02210</name>
</gene>
<dbReference type="Proteomes" id="UP000595420">
    <property type="component" value="Chromosome"/>
</dbReference>
<evidence type="ECO:0000313" key="2">
    <source>
        <dbReference type="EMBL" id="QQD73165.1"/>
    </source>
</evidence>
<proteinExistence type="predicted"/>
<feature type="transmembrane region" description="Helical" evidence="1">
    <location>
        <begin position="7"/>
        <end position="30"/>
    </location>
</feature>
<keyword evidence="1" id="KW-0472">Membrane</keyword>
<feature type="transmembrane region" description="Helical" evidence="1">
    <location>
        <begin position="65"/>
        <end position="87"/>
    </location>
</feature>
<dbReference type="EMBL" id="CP059488">
    <property type="protein sequence ID" value="QQD73165.1"/>
    <property type="molecule type" value="Genomic_DNA"/>
</dbReference>
<dbReference type="AlphaFoldDB" id="A0A7T5BI12"/>
<evidence type="ECO:0000313" key="3">
    <source>
        <dbReference type="Proteomes" id="UP000595420"/>
    </source>
</evidence>
<accession>A0A7T5BI12</accession>
<reference evidence="2 3" key="1">
    <citation type="submission" date="2020-07" db="EMBL/GenBank/DDBJ databases">
        <title>Complete genome sequence analysis of Acidithiobacillus ferrivorans XJFY6S-08 reveals extreme environmental adaptation to alpine acid mine drainage.</title>
        <authorList>
            <person name="Yan L."/>
            <person name="Ni Y."/>
        </authorList>
    </citation>
    <scope>NUCLEOTIDE SEQUENCE [LARGE SCALE GENOMIC DNA]</scope>
    <source>
        <strain evidence="2 3">XJFY6S-08</strain>
    </source>
</reference>
<dbReference type="RefSeq" id="WP_198660842.1">
    <property type="nucleotide sequence ID" value="NZ_CP059488.1"/>
</dbReference>
<dbReference type="NCBIfam" id="NF038235">
    <property type="entry name" value="retron_Ec48_2TM"/>
    <property type="match status" value="1"/>
</dbReference>
<evidence type="ECO:0000256" key="1">
    <source>
        <dbReference type="SAM" id="Phobius"/>
    </source>
</evidence>
<organism evidence="2 3">
    <name type="scientific">Acidithiobacillus ferrivorans</name>
    <dbReference type="NCBI Taxonomy" id="160808"/>
    <lineage>
        <taxon>Bacteria</taxon>
        <taxon>Pseudomonadati</taxon>
        <taxon>Pseudomonadota</taxon>
        <taxon>Acidithiobacillia</taxon>
        <taxon>Acidithiobacillales</taxon>
        <taxon>Acidithiobacillaceae</taxon>
        <taxon>Acidithiobacillus</taxon>
    </lineage>
</organism>
<keyword evidence="1" id="KW-0812">Transmembrane</keyword>